<evidence type="ECO:0000313" key="3">
    <source>
        <dbReference type="Proteomes" id="UP000016930"/>
    </source>
</evidence>
<name>M2Q4S8_CERS8</name>
<feature type="transmembrane region" description="Helical" evidence="1">
    <location>
        <begin position="79"/>
        <end position="104"/>
    </location>
</feature>
<dbReference type="EMBL" id="KB445815">
    <property type="protein sequence ID" value="EMD31813.1"/>
    <property type="molecule type" value="Genomic_DNA"/>
</dbReference>
<protein>
    <submittedName>
        <fullName evidence="2">Uncharacterized protein</fullName>
    </submittedName>
</protein>
<sequence length="161" mass="18124">MMKPLELDRITSSGCHPVFLLYPLRRPDLQLRDDILFSTSYYIGLNVNAVLYGVELVLYFQTMGLLFRDGRAKMTTSDQFFACFSTALLSLVTLTTHISIEAIFGREMWIVFSKNPRGPAVYSEENASIWYQTWGTASGVVLNWLTDGLMAGSNALYANLT</sequence>
<organism evidence="2 3">
    <name type="scientific">Ceriporiopsis subvermispora (strain B)</name>
    <name type="common">White-rot fungus</name>
    <name type="synonym">Gelatoporia subvermispora</name>
    <dbReference type="NCBI Taxonomy" id="914234"/>
    <lineage>
        <taxon>Eukaryota</taxon>
        <taxon>Fungi</taxon>
        <taxon>Dikarya</taxon>
        <taxon>Basidiomycota</taxon>
        <taxon>Agaricomycotina</taxon>
        <taxon>Agaricomycetes</taxon>
        <taxon>Polyporales</taxon>
        <taxon>Gelatoporiaceae</taxon>
        <taxon>Gelatoporia</taxon>
    </lineage>
</organism>
<dbReference type="Proteomes" id="UP000016930">
    <property type="component" value="Unassembled WGS sequence"/>
</dbReference>
<evidence type="ECO:0000313" key="2">
    <source>
        <dbReference type="EMBL" id="EMD31813.1"/>
    </source>
</evidence>
<dbReference type="HOGENOM" id="CLU_1643478_0_0_1"/>
<accession>M2Q4S8</accession>
<keyword evidence="1" id="KW-0472">Membrane</keyword>
<keyword evidence="1" id="KW-1133">Transmembrane helix</keyword>
<dbReference type="OrthoDB" id="2796825at2759"/>
<gene>
    <name evidence="2" type="ORF">CERSUDRAFT_100042</name>
</gene>
<keyword evidence="3" id="KW-1185">Reference proteome</keyword>
<keyword evidence="1" id="KW-0812">Transmembrane</keyword>
<reference evidence="2 3" key="1">
    <citation type="journal article" date="2012" name="Proc. Natl. Acad. Sci. U.S.A.">
        <title>Comparative genomics of Ceriporiopsis subvermispora and Phanerochaete chrysosporium provide insight into selective ligninolysis.</title>
        <authorList>
            <person name="Fernandez-Fueyo E."/>
            <person name="Ruiz-Duenas F.J."/>
            <person name="Ferreira P."/>
            <person name="Floudas D."/>
            <person name="Hibbett D.S."/>
            <person name="Canessa P."/>
            <person name="Larrondo L.F."/>
            <person name="James T.Y."/>
            <person name="Seelenfreund D."/>
            <person name="Lobos S."/>
            <person name="Polanco R."/>
            <person name="Tello M."/>
            <person name="Honda Y."/>
            <person name="Watanabe T."/>
            <person name="Watanabe T."/>
            <person name="Ryu J.S."/>
            <person name="Kubicek C.P."/>
            <person name="Schmoll M."/>
            <person name="Gaskell J."/>
            <person name="Hammel K.E."/>
            <person name="St John F.J."/>
            <person name="Vanden Wymelenberg A."/>
            <person name="Sabat G."/>
            <person name="Splinter BonDurant S."/>
            <person name="Syed K."/>
            <person name="Yadav J.S."/>
            <person name="Doddapaneni H."/>
            <person name="Subramanian V."/>
            <person name="Lavin J.L."/>
            <person name="Oguiza J.A."/>
            <person name="Perez G."/>
            <person name="Pisabarro A.G."/>
            <person name="Ramirez L."/>
            <person name="Santoyo F."/>
            <person name="Master E."/>
            <person name="Coutinho P.M."/>
            <person name="Henrissat B."/>
            <person name="Lombard V."/>
            <person name="Magnuson J.K."/>
            <person name="Kuees U."/>
            <person name="Hori C."/>
            <person name="Igarashi K."/>
            <person name="Samejima M."/>
            <person name="Held B.W."/>
            <person name="Barry K.W."/>
            <person name="LaButti K.M."/>
            <person name="Lapidus A."/>
            <person name="Lindquist E.A."/>
            <person name="Lucas S.M."/>
            <person name="Riley R."/>
            <person name="Salamov A.A."/>
            <person name="Hoffmeister D."/>
            <person name="Schwenk D."/>
            <person name="Hadar Y."/>
            <person name="Yarden O."/>
            <person name="de Vries R.P."/>
            <person name="Wiebenga A."/>
            <person name="Stenlid J."/>
            <person name="Eastwood D."/>
            <person name="Grigoriev I.V."/>
            <person name="Berka R.M."/>
            <person name="Blanchette R.A."/>
            <person name="Kersten P."/>
            <person name="Martinez A.T."/>
            <person name="Vicuna R."/>
            <person name="Cullen D."/>
        </authorList>
    </citation>
    <scope>NUCLEOTIDE SEQUENCE [LARGE SCALE GENOMIC DNA]</scope>
    <source>
        <strain evidence="2 3">B</strain>
    </source>
</reference>
<feature type="transmembrane region" description="Helical" evidence="1">
    <location>
        <begin position="35"/>
        <end position="59"/>
    </location>
</feature>
<dbReference type="AlphaFoldDB" id="M2Q4S8"/>
<proteinExistence type="predicted"/>
<evidence type="ECO:0000256" key="1">
    <source>
        <dbReference type="SAM" id="Phobius"/>
    </source>
</evidence>